<dbReference type="InterPro" id="IPR000531">
    <property type="entry name" value="Beta-barrel_TonB"/>
</dbReference>
<evidence type="ECO:0000256" key="2">
    <source>
        <dbReference type="ARBA" id="ARBA00022448"/>
    </source>
</evidence>
<keyword evidence="14" id="KW-1185">Reference proteome</keyword>
<evidence type="ECO:0000256" key="6">
    <source>
        <dbReference type="ARBA" id="ARBA00023077"/>
    </source>
</evidence>
<evidence type="ECO:0000256" key="7">
    <source>
        <dbReference type="ARBA" id="ARBA00023136"/>
    </source>
</evidence>
<evidence type="ECO:0000256" key="4">
    <source>
        <dbReference type="ARBA" id="ARBA00022692"/>
    </source>
</evidence>
<protein>
    <submittedName>
        <fullName evidence="13">TonB family protein / TonB-dependent receptor</fullName>
    </submittedName>
</protein>
<gene>
    <name evidence="13" type="ORF">DB32_006534</name>
</gene>
<dbReference type="AlphaFoldDB" id="A0A0F6YLN3"/>
<dbReference type="SUPFAM" id="SSF56935">
    <property type="entry name" value="Porins"/>
    <property type="match status" value="1"/>
</dbReference>
<feature type="region of interest" description="Disordered" evidence="10">
    <location>
        <begin position="99"/>
        <end position="158"/>
    </location>
</feature>
<keyword evidence="5 11" id="KW-0732">Signal</keyword>
<feature type="compositionally biased region" description="Pro residues" evidence="10">
    <location>
        <begin position="111"/>
        <end position="147"/>
    </location>
</feature>
<accession>A0A0F6YLN3</accession>
<dbReference type="GO" id="GO:0044718">
    <property type="term" value="P:siderophore transmembrane transport"/>
    <property type="evidence" value="ECO:0007669"/>
    <property type="project" value="TreeGrafter"/>
</dbReference>
<keyword evidence="7" id="KW-0472">Membrane</keyword>
<dbReference type="RefSeq" id="WP_053236434.1">
    <property type="nucleotide sequence ID" value="NZ_CP011125.1"/>
</dbReference>
<name>A0A0F6YLN3_9BACT</name>
<evidence type="ECO:0000313" key="13">
    <source>
        <dbReference type="EMBL" id="AKF09385.1"/>
    </source>
</evidence>
<organism evidence="13 14">
    <name type="scientific">Sandaracinus amylolyticus</name>
    <dbReference type="NCBI Taxonomy" id="927083"/>
    <lineage>
        <taxon>Bacteria</taxon>
        <taxon>Pseudomonadati</taxon>
        <taxon>Myxococcota</taxon>
        <taxon>Polyangia</taxon>
        <taxon>Polyangiales</taxon>
        <taxon>Sandaracinaceae</taxon>
        <taxon>Sandaracinus</taxon>
    </lineage>
</organism>
<dbReference type="KEGG" id="samy:DB32_006534"/>
<evidence type="ECO:0000256" key="1">
    <source>
        <dbReference type="ARBA" id="ARBA00004571"/>
    </source>
</evidence>
<evidence type="ECO:0000256" key="11">
    <source>
        <dbReference type="SAM" id="SignalP"/>
    </source>
</evidence>
<evidence type="ECO:0000256" key="5">
    <source>
        <dbReference type="ARBA" id="ARBA00022729"/>
    </source>
</evidence>
<comment type="subcellular location">
    <subcellularLocation>
        <location evidence="1">Cell outer membrane</location>
        <topology evidence="1">Multi-pass membrane protein</topology>
    </subcellularLocation>
</comment>
<dbReference type="OrthoDB" id="607931at2"/>
<dbReference type="PANTHER" id="PTHR30069">
    <property type="entry name" value="TONB-DEPENDENT OUTER MEMBRANE RECEPTOR"/>
    <property type="match status" value="1"/>
</dbReference>
<dbReference type="PANTHER" id="PTHR30069:SF29">
    <property type="entry name" value="HEMOGLOBIN AND HEMOGLOBIN-HAPTOGLOBIN-BINDING PROTEIN 1-RELATED"/>
    <property type="match status" value="1"/>
</dbReference>
<evidence type="ECO:0000313" key="14">
    <source>
        <dbReference type="Proteomes" id="UP000034883"/>
    </source>
</evidence>
<dbReference type="STRING" id="927083.DB32_006534"/>
<evidence type="ECO:0000256" key="10">
    <source>
        <dbReference type="SAM" id="MobiDB-lite"/>
    </source>
</evidence>
<keyword evidence="6" id="KW-0798">TonB box</keyword>
<dbReference type="InterPro" id="IPR039426">
    <property type="entry name" value="TonB-dep_rcpt-like"/>
</dbReference>
<reference evidence="13 14" key="1">
    <citation type="submission" date="2015-03" db="EMBL/GenBank/DDBJ databases">
        <title>Genome assembly of Sandaracinus amylolyticus DSM 53668.</title>
        <authorList>
            <person name="Sharma G."/>
            <person name="Subramanian S."/>
        </authorList>
    </citation>
    <scope>NUCLEOTIDE SEQUENCE [LARGE SCALE GENOMIC DNA]</scope>
    <source>
        <strain evidence="13 14">DSM 53668</strain>
    </source>
</reference>
<feature type="signal peptide" evidence="11">
    <location>
        <begin position="1"/>
        <end position="21"/>
    </location>
</feature>
<keyword evidence="8 13" id="KW-0675">Receptor</keyword>
<feature type="chain" id="PRO_5002512432" evidence="11">
    <location>
        <begin position="22"/>
        <end position="777"/>
    </location>
</feature>
<proteinExistence type="predicted"/>
<evidence type="ECO:0000256" key="9">
    <source>
        <dbReference type="ARBA" id="ARBA00023237"/>
    </source>
</evidence>
<dbReference type="EMBL" id="CP011125">
    <property type="protein sequence ID" value="AKF09385.1"/>
    <property type="molecule type" value="Genomic_DNA"/>
</dbReference>
<keyword evidence="9" id="KW-0998">Cell outer membrane</keyword>
<evidence type="ECO:0000256" key="3">
    <source>
        <dbReference type="ARBA" id="ARBA00022452"/>
    </source>
</evidence>
<sequence>MPRRWLVLFALVSALASPASAQEARVPPRVIELPELVLPEGAAISELELVVIVAIDGSAQLEGCDHEASVCDAARDVIARARFEPARVGDRVVAARARVLLRPPEPEPEPEAPAPDPEPPASEPPPSEPEPIADPGPPASDPPPPEGEPLFSARARTPLPAGTRRFELAEIRDVPGAFGDPFRALEAMPGVTPVATGVPYVYVRGAPPASSLYVYDDLPLPMLFHLGIGPAVIHPRMLGPVRLHAGVAPARYGRHLGGVIVGEGPDPRAIDRVAGELEVRLLDANGYVEAPVLGGEVMGAVRVGYPGLVLSLITDDVELVYGDYQLRGRVPVSTQEELRLVWIGSFDRLAVRTSETTTTITTVQFHRGEVRFVRRLGGGAELGLALRAGFEESSVGTDDPNALSLAIAATTIGPRLWVSLVEGPVRLRLGADAIGSFGRPLPPVDVGSFDPFRYDGVFSDSAVRSTSGAFAELIWAIDPTWSIEVGGRFDLWTAGRYATGALDPRLRVTARVLDALELHVGGAIVRQPATFLVPLPGVADVPLLRGLQTAYQAEIGARYEHPLFEAELQLFAHRYEGLAFVDFFLLAASTQEICARPGGGCQHIDGVPRTDGTSWGGELFVRMPPSNDIPVNGWISYTLAWNEIDELAGIAMRPSYDVRHLLNTVVQWHVVDGFHAGVRVLVRSGAPRGVFYQDEVGATQRLERELDAYARLDVQLSYAWDAGWGRMRVSLDWLNASFSEEPIALSCVNRSDGPPTDCRQERTPPIVGPNLGLRIEL</sequence>
<dbReference type="InterPro" id="IPR036942">
    <property type="entry name" value="Beta-barrel_TonB_sf"/>
</dbReference>
<keyword evidence="3" id="KW-1134">Transmembrane beta strand</keyword>
<dbReference type="GO" id="GO:0015344">
    <property type="term" value="F:siderophore uptake transmembrane transporter activity"/>
    <property type="evidence" value="ECO:0007669"/>
    <property type="project" value="TreeGrafter"/>
</dbReference>
<keyword evidence="4" id="KW-0812">Transmembrane</keyword>
<feature type="domain" description="TonB-dependent receptor-like beta-barrel" evidence="12">
    <location>
        <begin position="436"/>
        <end position="731"/>
    </location>
</feature>
<keyword evidence="2" id="KW-0813">Transport</keyword>
<evidence type="ECO:0000256" key="8">
    <source>
        <dbReference type="ARBA" id="ARBA00023170"/>
    </source>
</evidence>
<dbReference type="GO" id="GO:0009279">
    <property type="term" value="C:cell outer membrane"/>
    <property type="evidence" value="ECO:0007669"/>
    <property type="project" value="UniProtKB-SubCell"/>
</dbReference>
<dbReference type="Pfam" id="PF00593">
    <property type="entry name" value="TonB_dep_Rec_b-barrel"/>
    <property type="match status" value="1"/>
</dbReference>
<dbReference type="Gene3D" id="2.40.170.20">
    <property type="entry name" value="TonB-dependent receptor, beta-barrel domain"/>
    <property type="match status" value="1"/>
</dbReference>
<dbReference type="Proteomes" id="UP000034883">
    <property type="component" value="Chromosome"/>
</dbReference>
<evidence type="ECO:0000259" key="12">
    <source>
        <dbReference type="Pfam" id="PF00593"/>
    </source>
</evidence>